<accession>A0ABX8RXM4</accession>
<organism evidence="4 5">
    <name type="scientific">Nocardia iowensis</name>
    <dbReference type="NCBI Taxonomy" id="204891"/>
    <lineage>
        <taxon>Bacteria</taxon>
        <taxon>Bacillati</taxon>
        <taxon>Actinomycetota</taxon>
        <taxon>Actinomycetes</taxon>
        <taxon>Mycobacteriales</taxon>
        <taxon>Nocardiaceae</taxon>
        <taxon>Nocardia</taxon>
    </lineage>
</organism>
<dbReference type="InterPro" id="IPR050832">
    <property type="entry name" value="Bact_Acetyltransf"/>
</dbReference>
<dbReference type="Pfam" id="PF00583">
    <property type="entry name" value="Acetyltransf_1"/>
    <property type="match status" value="1"/>
</dbReference>
<dbReference type="PROSITE" id="PS51186">
    <property type="entry name" value="GNAT"/>
    <property type="match status" value="1"/>
</dbReference>
<name>A0ABX8RXM4_NOCIO</name>
<evidence type="ECO:0000259" key="3">
    <source>
        <dbReference type="PROSITE" id="PS51186"/>
    </source>
</evidence>
<evidence type="ECO:0000313" key="4">
    <source>
        <dbReference type="EMBL" id="QXN94413.1"/>
    </source>
</evidence>
<evidence type="ECO:0000256" key="2">
    <source>
        <dbReference type="ARBA" id="ARBA00023315"/>
    </source>
</evidence>
<proteinExistence type="predicted"/>
<sequence>MGRTGLRPATSADRELCYRLHRAAMHDYVEAIWGWNEAEQRDYHQRSFDPAGTRIITVDGRDVGVLIVDYRPHEIYLGRIELHPDHHNRGIGSLIIRQLLHEAATRCQPVVLDVLSVNSRAYRLYHRLGFQEVGRHGKNGLKIRLRAEPRIP</sequence>
<dbReference type="InterPro" id="IPR000182">
    <property type="entry name" value="GNAT_dom"/>
</dbReference>
<dbReference type="EC" id="2.3.1.-" evidence="4"/>
<gene>
    <name evidence="4" type="ORF">KV110_15940</name>
</gene>
<feature type="domain" description="N-acetyltransferase" evidence="3">
    <location>
        <begin position="4"/>
        <end position="152"/>
    </location>
</feature>
<dbReference type="Proteomes" id="UP000694257">
    <property type="component" value="Chromosome"/>
</dbReference>
<dbReference type="PANTHER" id="PTHR43877">
    <property type="entry name" value="AMINOALKYLPHOSPHONATE N-ACETYLTRANSFERASE-RELATED-RELATED"/>
    <property type="match status" value="1"/>
</dbReference>
<keyword evidence="5" id="KW-1185">Reference proteome</keyword>
<keyword evidence="1 4" id="KW-0808">Transferase</keyword>
<protein>
    <submittedName>
        <fullName evidence="4">GNAT family N-acetyltransferase</fullName>
        <ecNumber evidence="4">2.3.1.-</ecNumber>
    </submittedName>
</protein>
<evidence type="ECO:0000256" key="1">
    <source>
        <dbReference type="ARBA" id="ARBA00022679"/>
    </source>
</evidence>
<dbReference type="GO" id="GO:0016746">
    <property type="term" value="F:acyltransferase activity"/>
    <property type="evidence" value="ECO:0007669"/>
    <property type="project" value="UniProtKB-KW"/>
</dbReference>
<dbReference type="CDD" id="cd04301">
    <property type="entry name" value="NAT_SF"/>
    <property type="match status" value="1"/>
</dbReference>
<keyword evidence="2 4" id="KW-0012">Acyltransferase</keyword>
<dbReference type="EMBL" id="CP078145">
    <property type="protein sequence ID" value="QXN94413.1"/>
    <property type="molecule type" value="Genomic_DNA"/>
</dbReference>
<dbReference type="RefSeq" id="WP_218476950.1">
    <property type="nucleotide sequence ID" value="NZ_BAABJN010000015.1"/>
</dbReference>
<evidence type="ECO:0000313" key="5">
    <source>
        <dbReference type="Proteomes" id="UP000694257"/>
    </source>
</evidence>
<reference evidence="4 5" key="1">
    <citation type="submission" date="2021-07" db="EMBL/GenBank/DDBJ databases">
        <title>Whole Genome Sequence of Nocardia Iowensis.</title>
        <authorList>
            <person name="Lamm A."/>
            <person name="Collins-Fairclough A.M."/>
            <person name="Bunk B."/>
            <person name="Sproer C."/>
        </authorList>
    </citation>
    <scope>NUCLEOTIDE SEQUENCE [LARGE SCALE GENOMIC DNA]</scope>
    <source>
        <strain evidence="4 5">NRRL 5646</strain>
    </source>
</reference>